<sequence>MPQDFNPPLERLTLSGDSYETPLSPNPPIFQEIFKVTHERLKAANFGSTGWLSNEEISLLKNVITLREKTICFCEEERGLLKKSFGKPYKIPGTPH</sequence>
<dbReference type="Proteomes" id="UP000765509">
    <property type="component" value="Unassembled WGS sequence"/>
</dbReference>
<feature type="region of interest" description="Disordered" evidence="1">
    <location>
        <begin position="1"/>
        <end position="24"/>
    </location>
</feature>
<dbReference type="OrthoDB" id="2506989at2759"/>
<name>A0A9Q3F6S2_9BASI</name>
<protein>
    <submittedName>
        <fullName evidence="2">Uncharacterized protein</fullName>
    </submittedName>
</protein>
<gene>
    <name evidence="2" type="ORF">O181_072093</name>
</gene>
<proteinExistence type="predicted"/>
<dbReference type="AlphaFoldDB" id="A0A9Q3F6S2"/>
<comment type="caution">
    <text evidence="2">The sequence shown here is derived from an EMBL/GenBank/DDBJ whole genome shotgun (WGS) entry which is preliminary data.</text>
</comment>
<organism evidence="2 3">
    <name type="scientific">Austropuccinia psidii MF-1</name>
    <dbReference type="NCBI Taxonomy" id="1389203"/>
    <lineage>
        <taxon>Eukaryota</taxon>
        <taxon>Fungi</taxon>
        <taxon>Dikarya</taxon>
        <taxon>Basidiomycota</taxon>
        <taxon>Pucciniomycotina</taxon>
        <taxon>Pucciniomycetes</taxon>
        <taxon>Pucciniales</taxon>
        <taxon>Sphaerophragmiaceae</taxon>
        <taxon>Austropuccinia</taxon>
    </lineage>
</organism>
<keyword evidence="3" id="KW-1185">Reference proteome</keyword>
<evidence type="ECO:0000256" key="1">
    <source>
        <dbReference type="SAM" id="MobiDB-lite"/>
    </source>
</evidence>
<evidence type="ECO:0000313" key="3">
    <source>
        <dbReference type="Proteomes" id="UP000765509"/>
    </source>
</evidence>
<dbReference type="EMBL" id="AVOT02037671">
    <property type="protein sequence ID" value="MBW0532378.1"/>
    <property type="molecule type" value="Genomic_DNA"/>
</dbReference>
<reference evidence="2" key="1">
    <citation type="submission" date="2021-03" db="EMBL/GenBank/DDBJ databases">
        <title>Draft genome sequence of rust myrtle Austropuccinia psidii MF-1, a brazilian biotype.</title>
        <authorList>
            <person name="Quecine M.C."/>
            <person name="Pachon D.M.R."/>
            <person name="Bonatelli M.L."/>
            <person name="Correr F.H."/>
            <person name="Franceschini L.M."/>
            <person name="Leite T.F."/>
            <person name="Margarido G.R.A."/>
            <person name="Almeida C.A."/>
            <person name="Ferrarezi J.A."/>
            <person name="Labate C.A."/>
        </authorList>
    </citation>
    <scope>NUCLEOTIDE SEQUENCE</scope>
    <source>
        <strain evidence="2">MF-1</strain>
    </source>
</reference>
<evidence type="ECO:0000313" key="2">
    <source>
        <dbReference type="EMBL" id="MBW0532378.1"/>
    </source>
</evidence>
<accession>A0A9Q3F6S2</accession>